<dbReference type="NCBIfam" id="NF033551">
    <property type="entry name" value="transpos_IS1182"/>
    <property type="match status" value="1"/>
</dbReference>
<feature type="domain" description="Transposase IS4-like" evidence="1">
    <location>
        <begin position="227"/>
        <end position="458"/>
    </location>
</feature>
<dbReference type="InterPro" id="IPR047629">
    <property type="entry name" value="IS1182_transpos"/>
</dbReference>
<dbReference type="PANTHER" id="PTHR33408:SF2">
    <property type="entry name" value="TRANSPOSASE DDE DOMAIN-CONTAINING PROTEIN"/>
    <property type="match status" value="1"/>
</dbReference>
<keyword evidence="4" id="KW-1185">Reference proteome</keyword>
<dbReference type="Pfam" id="PF05598">
    <property type="entry name" value="DUF772"/>
    <property type="match status" value="1"/>
</dbReference>
<evidence type="ECO:0000259" key="2">
    <source>
        <dbReference type="Pfam" id="PF05598"/>
    </source>
</evidence>
<dbReference type="Proteomes" id="UP000268844">
    <property type="component" value="Unassembled WGS sequence"/>
</dbReference>
<dbReference type="OrthoDB" id="9774608at2"/>
<dbReference type="InterPro" id="IPR002559">
    <property type="entry name" value="Transposase_11"/>
</dbReference>
<dbReference type="PANTHER" id="PTHR33408">
    <property type="entry name" value="TRANSPOSASE"/>
    <property type="match status" value="1"/>
</dbReference>
<reference evidence="3 4" key="1">
    <citation type="submission" date="2018-12" db="EMBL/GenBank/DDBJ databases">
        <authorList>
            <person name="Criscuolo A."/>
        </authorList>
    </citation>
    <scope>NUCLEOTIDE SEQUENCE [LARGE SCALE GENOMIC DNA]</scope>
    <source>
        <strain evidence="3">ACIP1116281</strain>
    </source>
</reference>
<protein>
    <submittedName>
        <fullName evidence="3">Transposase DDE domain protein</fullName>
    </submittedName>
</protein>
<evidence type="ECO:0000259" key="1">
    <source>
        <dbReference type="Pfam" id="PF01609"/>
    </source>
</evidence>
<feature type="domain" description="Transposase InsH N-terminal" evidence="2">
    <location>
        <begin position="20"/>
        <end position="112"/>
    </location>
</feature>
<dbReference type="InterPro" id="IPR008490">
    <property type="entry name" value="Transposase_InsH_N"/>
</dbReference>
<evidence type="ECO:0000313" key="3">
    <source>
        <dbReference type="EMBL" id="VDS04643.1"/>
    </source>
</evidence>
<dbReference type="RefSeq" id="WP_126150209.1">
    <property type="nucleotide sequence ID" value="NZ_JBHTMH010000001.1"/>
</dbReference>
<evidence type="ECO:0000313" key="4">
    <source>
        <dbReference type="Proteomes" id="UP000268844"/>
    </source>
</evidence>
<accession>A0A3S4ELF5</accession>
<gene>
    <name evidence="3" type="ORF">DEVEQU_01782</name>
</gene>
<sequence>MTRFIEGHDRHQPSLLPPCVDDYVAPEALVRVVDAFVETLDLAALGFGRTVSATTGRPGFHPGDMLRLYVWGYLNQLRSSRQLERACERDLEAIWLMRRMSPDYRTIAAFRHDNPEAIVGAGAAFIRFCREAGLIAGAKVALDGTKMRAVASAKNIAGAERLARDIAHTEAEIAYYLDRLNIADEHTAQGIADQIVHREAFAQAIGSLERRKARLERRQSELGDHDTDVVVFGEPDARPMGYGRAPKFPAYNMQSVVDVESGLIVHQDVANEANDSQLLHPMAMATKEVLEVDELDVLADGGYSNAQEVARCEQVGVRVAAPIKRGAMSAEYFRPIQFVHDEGTDTIRCPAGAIMHPKGKHTRNRAIRYRTPACQTCQIKGQCTPGYQRTIHRLVDQGALDRMERRIHENADLMKVRRCTVEHPFGTIKRMTGGGRFLTRGLRRVKAEAALSVLAFNLIRASNAFGVTTLMARC</sequence>
<dbReference type="EMBL" id="UZWD01000023">
    <property type="protein sequence ID" value="VDS04643.1"/>
    <property type="molecule type" value="Genomic_DNA"/>
</dbReference>
<dbReference type="AlphaFoldDB" id="A0A3S4ELF5"/>
<dbReference type="Pfam" id="PF01609">
    <property type="entry name" value="DDE_Tnp_1"/>
    <property type="match status" value="1"/>
</dbReference>
<proteinExistence type="predicted"/>
<organism evidence="3 4">
    <name type="scientific">Devosia equisanguinis</name>
    <dbReference type="NCBI Taxonomy" id="2490941"/>
    <lineage>
        <taxon>Bacteria</taxon>
        <taxon>Pseudomonadati</taxon>
        <taxon>Pseudomonadota</taxon>
        <taxon>Alphaproteobacteria</taxon>
        <taxon>Hyphomicrobiales</taxon>
        <taxon>Devosiaceae</taxon>
        <taxon>Devosia</taxon>
    </lineage>
</organism>
<name>A0A3S4ELF5_9HYPH</name>